<organism evidence="2 3">
    <name type="scientific">Fusobacterium nucleatum subsp. polymorphum</name>
    <name type="common">Fusobacterium polymorphum</name>
    <dbReference type="NCBI Taxonomy" id="76857"/>
    <lineage>
        <taxon>Bacteria</taxon>
        <taxon>Fusobacteriati</taxon>
        <taxon>Fusobacteriota</taxon>
        <taxon>Fusobacteriia</taxon>
        <taxon>Fusobacteriales</taxon>
        <taxon>Fusobacteriaceae</taxon>
        <taxon>Fusobacterium</taxon>
    </lineage>
</organism>
<dbReference type="GO" id="GO:0009253">
    <property type="term" value="P:peptidoglycan catabolic process"/>
    <property type="evidence" value="ECO:0007669"/>
    <property type="project" value="InterPro"/>
</dbReference>
<dbReference type="InterPro" id="IPR002508">
    <property type="entry name" value="MurNAc-LAA_cat"/>
</dbReference>
<dbReference type="Proteomes" id="UP000225199">
    <property type="component" value="Unassembled WGS sequence"/>
</dbReference>
<comment type="caution">
    <text evidence="2">The sequence shown here is derived from an EMBL/GenBank/DDBJ whole genome shotgun (WGS) entry which is preliminary data.</text>
</comment>
<dbReference type="CDD" id="cd02696">
    <property type="entry name" value="MurNAc-LAA"/>
    <property type="match status" value="1"/>
</dbReference>
<dbReference type="Gene3D" id="3.40.630.40">
    <property type="entry name" value="Zn-dependent exopeptidases"/>
    <property type="match status" value="1"/>
</dbReference>
<evidence type="ECO:0000259" key="1">
    <source>
        <dbReference type="Pfam" id="PF01520"/>
    </source>
</evidence>
<gene>
    <name evidence="2" type="ORF">CA840_04215</name>
</gene>
<evidence type="ECO:0000313" key="3">
    <source>
        <dbReference type="Proteomes" id="UP000225199"/>
    </source>
</evidence>
<protein>
    <submittedName>
        <fullName evidence="2">N-acetylmuramoyl-L-alanine amidase</fullName>
    </submittedName>
</protein>
<sequence>MKVALIIGHNQRSKGAYSQIVGSEYDYWKRIAEKIKTEIPEFVDIYERKPNKAYVPEMNEVLKELNKNDYKFCIELHFNSAGNGQANGCECLVYCGNNKAKELATNFMTRLQNKFGSKIRTKENIIKVTMQEKRIDGKTWEEERKETTRGLILVLDSKTRGGYGICNSKDTYILIEPFFGSNQDESLKFSIESDVVGLFVNFIKDNI</sequence>
<evidence type="ECO:0000313" key="2">
    <source>
        <dbReference type="EMBL" id="PHH96603.1"/>
    </source>
</evidence>
<dbReference type="EMBL" id="NIRJ01000001">
    <property type="protein sequence ID" value="PHH96603.1"/>
    <property type="molecule type" value="Genomic_DNA"/>
</dbReference>
<accession>A0A2C6AXG2</accession>
<dbReference type="Pfam" id="PF01520">
    <property type="entry name" value="Amidase_3"/>
    <property type="match status" value="1"/>
</dbReference>
<dbReference type="RefSeq" id="WP_098978608.1">
    <property type="nucleotide sequence ID" value="NZ_NIRJ01000001.1"/>
</dbReference>
<dbReference type="SUPFAM" id="SSF53187">
    <property type="entry name" value="Zn-dependent exopeptidases"/>
    <property type="match status" value="1"/>
</dbReference>
<dbReference type="AlphaFoldDB" id="A0A2C6AXG2"/>
<feature type="domain" description="MurNAc-LAA" evidence="1">
    <location>
        <begin position="3"/>
        <end position="186"/>
    </location>
</feature>
<name>A0A2C6AXG2_FUSNP</name>
<reference evidence="2 3" key="1">
    <citation type="submission" date="2017-06" db="EMBL/GenBank/DDBJ databases">
        <title>Draft genome sequence of Fusobacterium nucleatum subsp. polymorphum KCOM 1002 (=ChDC F175).</title>
        <authorList>
            <person name="Kook J.-K."/>
            <person name="Park S.-N."/>
            <person name="Lim Y.K."/>
            <person name="Roh H."/>
        </authorList>
    </citation>
    <scope>NUCLEOTIDE SEQUENCE [LARGE SCALE GENOMIC DNA]</scope>
    <source>
        <strain evidence="3">KCOM 1002 (ChDC F175)</strain>
    </source>
</reference>
<dbReference type="GO" id="GO:0008745">
    <property type="term" value="F:N-acetylmuramoyl-L-alanine amidase activity"/>
    <property type="evidence" value="ECO:0007669"/>
    <property type="project" value="InterPro"/>
</dbReference>
<proteinExistence type="predicted"/>